<dbReference type="Proteomes" id="UP000316256">
    <property type="component" value="Unassembled WGS sequence"/>
</dbReference>
<protein>
    <recommendedName>
        <fullName evidence="1">SseB protein N-terminal domain-containing protein</fullName>
    </recommendedName>
</protein>
<organism evidence="2 3">
    <name type="scientific">Rhodococcus spelaei</name>
    <dbReference type="NCBI Taxonomy" id="2546320"/>
    <lineage>
        <taxon>Bacteria</taxon>
        <taxon>Bacillati</taxon>
        <taxon>Actinomycetota</taxon>
        <taxon>Actinomycetes</taxon>
        <taxon>Mycobacteriales</taxon>
        <taxon>Nocardiaceae</taxon>
        <taxon>Rhodococcus</taxon>
    </lineage>
</organism>
<dbReference type="OrthoDB" id="4566001at2"/>
<evidence type="ECO:0000259" key="1">
    <source>
        <dbReference type="Pfam" id="PF07179"/>
    </source>
</evidence>
<comment type="caution">
    <text evidence="2">The sequence shown here is derived from an EMBL/GenBank/DDBJ whole genome shotgun (WGS) entry which is preliminary data.</text>
</comment>
<dbReference type="RefSeq" id="WP_142102768.1">
    <property type="nucleotide sequence ID" value="NZ_VIGH01000010.1"/>
</dbReference>
<name>A0A541B0G5_9NOCA</name>
<evidence type="ECO:0000313" key="3">
    <source>
        <dbReference type="Proteomes" id="UP000316256"/>
    </source>
</evidence>
<feature type="domain" description="SseB protein N-terminal" evidence="1">
    <location>
        <begin position="21"/>
        <end position="123"/>
    </location>
</feature>
<keyword evidence="3" id="KW-1185">Reference proteome</keyword>
<dbReference type="InterPro" id="IPR009839">
    <property type="entry name" value="SseB_N"/>
</dbReference>
<reference evidence="2 3" key="1">
    <citation type="submission" date="2019-06" db="EMBL/GenBank/DDBJ databases">
        <title>Rhodococcus spaelei sp. nov., isolated from a cave.</title>
        <authorList>
            <person name="Lee S.D."/>
        </authorList>
    </citation>
    <scope>NUCLEOTIDE SEQUENCE [LARGE SCALE GENOMIC DNA]</scope>
    <source>
        <strain evidence="2 3">C9-5</strain>
    </source>
</reference>
<accession>A0A541B0G5</accession>
<dbReference type="AlphaFoldDB" id="A0A541B0G5"/>
<proteinExistence type="predicted"/>
<sequence>MGALDDGCGELLAEIDAFYQGFGQPDALTAALRSALLLVPVTGDDRLLTSDYGGLTWICVFTSEVAYARYLADRGEFEHGGFRALLGSRVVDELIPALDRPAGVVVDVAGASPMAFPPMEVRA</sequence>
<evidence type="ECO:0000313" key="2">
    <source>
        <dbReference type="EMBL" id="TQF65811.1"/>
    </source>
</evidence>
<gene>
    <name evidence="2" type="ORF">FK531_20520</name>
</gene>
<dbReference type="EMBL" id="VIGH01000010">
    <property type="protein sequence ID" value="TQF65811.1"/>
    <property type="molecule type" value="Genomic_DNA"/>
</dbReference>
<dbReference type="Pfam" id="PF07179">
    <property type="entry name" value="SseB"/>
    <property type="match status" value="1"/>
</dbReference>